<reference evidence="8" key="2">
    <citation type="submission" date="2025-08" db="UniProtKB">
        <authorList>
            <consortium name="Ensembl"/>
        </authorList>
    </citation>
    <scope>IDENTIFICATION</scope>
</reference>
<evidence type="ECO:0000256" key="4">
    <source>
        <dbReference type="PROSITE-ProRule" id="PRU00175"/>
    </source>
</evidence>
<dbReference type="PROSITE" id="PS50089">
    <property type="entry name" value="ZF_RING_2"/>
    <property type="match status" value="1"/>
</dbReference>
<evidence type="ECO:0000259" key="7">
    <source>
        <dbReference type="PROSITE" id="PS50089"/>
    </source>
</evidence>
<dbReference type="Pfam" id="PF25600">
    <property type="entry name" value="TRIM_CC"/>
    <property type="match status" value="2"/>
</dbReference>
<dbReference type="GeneTree" id="ENSGT00940000154395"/>
<evidence type="ECO:0000313" key="9">
    <source>
        <dbReference type="Proteomes" id="UP000694620"/>
    </source>
</evidence>
<dbReference type="Pfam" id="PF15227">
    <property type="entry name" value="zf-C3HC4_4"/>
    <property type="match status" value="1"/>
</dbReference>
<feature type="compositionally biased region" description="Polar residues" evidence="6">
    <location>
        <begin position="394"/>
        <end position="417"/>
    </location>
</feature>
<dbReference type="PANTHER" id="PTHR25465:SF14">
    <property type="entry name" value="E3 UBIQUITIN-PROTEIN LIGASE TRIM65"/>
    <property type="match status" value="1"/>
</dbReference>
<evidence type="ECO:0000256" key="1">
    <source>
        <dbReference type="ARBA" id="ARBA00022723"/>
    </source>
</evidence>
<evidence type="ECO:0000256" key="3">
    <source>
        <dbReference type="ARBA" id="ARBA00022833"/>
    </source>
</evidence>
<reference evidence="8" key="1">
    <citation type="submission" date="2021-06" db="EMBL/GenBank/DDBJ databases">
        <authorList>
            <consortium name="Wellcome Sanger Institute Data Sharing"/>
        </authorList>
    </citation>
    <scope>NUCLEOTIDE SEQUENCE [LARGE SCALE GENOMIC DNA]</scope>
</reference>
<keyword evidence="3" id="KW-0862">Zinc</keyword>
<dbReference type="SUPFAM" id="SSF57850">
    <property type="entry name" value="RING/U-box"/>
    <property type="match status" value="1"/>
</dbReference>
<dbReference type="GO" id="GO:0008270">
    <property type="term" value="F:zinc ion binding"/>
    <property type="evidence" value="ECO:0007669"/>
    <property type="project" value="UniProtKB-KW"/>
</dbReference>
<evidence type="ECO:0000256" key="2">
    <source>
        <dbReference type="ARBA" id="ARBA00022771"/>
    </source>
</evidence>
<reference evidence="8" key="3">
    <citation type="submission" date="2025-09" db="UniProtKB">
        <authorList>
            <consortium name="Ensembl"/>
        </authorList>
    </citation>
    <scope>IDENTIFICATION</scope>
</reference>
<dbReference type="InterPro" id="IPR051051">
    <property type="entry name" value="E3_ubiq-ligase_TRIM/RNF"/>
</dbReference>
<evidence type="ECO:0000313" key="8">
    <source>
        <dbReference type="Ensembl" id="ENSECRP00000022472.1"/>
    </source>
</evidence>
<feature type="coiled-coil region" evidence="5">
    <location>
        <begin position="490"/>
        <end position="517"/>
    </location>
</feature>
<proteinExistence type="predicted"/>
<feature type="region of interest" description="Disordered" evidence="6">
    <location>
        <begin position="388"/>
        <end position="417"/>
    </location>
</feature>
<feature type="domain" description="RING-type" evidence="7">
    <location>
        <begin position="15"/>
        <end position="55"/>
    </location>
</feature>
<dbReference type="InterPro" id="IPR058030">
    <property type="entry name" value="TRIM8/14/16/25/29/45/65_CC"/>
</dbReference>
<keyword evidence="1" id="KW-0479">Metal-binding</keyword>
<dbReference type="PANTHER" id="PTHR25465">
    <property type="entry name" value="B-BOX DOMAIN CONTAINING"/>
    <property type="match status" value="1"/>
</dbReference>
<gene>
    <name evidence="8" type="primary">LOC114662320</name>
</gene>
<keyword evidence="9" id="KW-1185">Reference proteome</keyword>
<dbReference type="PROSITE" id="PS00518">
    <property type="entry name" value="ZF_RING_1"/>
    <property type="match status" value="1"/>
</dbReference>
<dbReference type="InterPro" id="IPR013083">
    <property type="entry name" value="Znf_RING/FYVE/PHD"/>
</dbReference>
<dbReference type="Ensembl" id="ENSECRT00000022953.1">
    <property type="protein sequence ID" value="ENSECRP00000022472.1"/>
    <property type="gene ID" value="ENSECRG00000015205.1"/>
</dbReference>
<accession>A0A8C4SWQ5</accession>
<keyword evidence="2 4" id="KW-0863">Zinc-finger</keyword>
<dbReference type="InterPro" id="IPR017907">
    <property type="entry name" value="Znf_RING_CS"/>
</dbReference>
<organism evidence="8 9">
    <name type="scientific">Erpetoichthys calabaricus</name>
    <name type="common">Rope fish</name>
    <name type="synonym">Calamoichthys calabaricus</name>
    <dbReference type="NCBI Taxonomy" id="27687"/>
    <lineage>
        <taxon>Eukaryota</taxon>
        <taxon>Metazoa</taxon>
        <taxon>Chordata</taxon>
        <taxon>Craniata</taxon>
        <taxon>Vertebrata</taxon>
        <taxon>Euteleostomi</taxon>
        <taxon>Actinopterygii</taxon>
        <taxon>Polypteriformes</taxon>
        <taxon>Polypteridae</taxon>
        <taxon>Erpetoichthys</taxon>
    </lineage>
</organism>
<dbReference type="Proteomes" id="UP000694620">
    <property type="component" value="Chromosome 12"/>
</dbReference>
<protein>
    <submittedName>
        <fullName evidence="8">Uncharacterized LOC114662320</fullName>
    </submittedName>
</protein>
<evidence type="ECO:0000256" key="5">
    <source>
        <dbReference type="SAM" id="Coils"/>
    </source>
</evidence>
<feature type="coiled-coil region" evidence="5">
    <location>
        <begin position="181"/>
        <end position="280"/>
    </location>
</feature>
<dbReference type="Gene3D" id="3.30.40.10">
    <property type="entry name" value="Zinc/RING finger domain, C3HC4 (zinc finger)"/>
    <property type="match status" value="1"/>
</dbReference>
<dbReference type="InterPro" id="IPR001841">
    <property type="entry name" value="Znf_RING"/>
</dbReference>
<keyword evidence="5" id="KW-0175">Coiled coil</keyword>
<dbReference type="AlphaFoldDB" id="A0A8C4SWQ5"/>
<name>A0A8C4SWQ5_ERPCA</name>
<dbReference type="SMART" id="SM00184">
    <property type="entry name" value="RING"/>
    <property type="match status" value="1"/>
</dbReference>
<sequence length="677" mass="77690">MDEITVPLSKFQLTCSLCSEIFLAPVSLHCGHNFCFTCIENHWHRTGEYYCYECKKDFGTRPSLSPNGLLTDIVEKFQKRAFGSMRPERRAEHSDLSCDLRIERNQKAATVLNTSDLKSQVQQIKEDRQEKSTGDRRHHEFFKFRRAVGSFGFHFEHTEFEYQSHDKVTLERESHEQQVLVEKALREIKQMLQEKLKILAQMKKTLEHLKISEKTDLEGYQKTFTSLLQSLERLRNQVQKLIKNHKQKEVTIKEVSIEQLEEEINDLNNRETELNELLKTEGHTFFHQKFPTSCFPTGDEHASDSEMKKSFLHLKHYHESMSGEVLKTKQSGRELATAERKTVEVSSEFHSMSSCSSVLKHTIISPFGSGKNGHGKSTGDVRDKIDECSKHQSEPTLSGRNNMSGPPLESSHTSQHINAQVLTSRRDVKEKIQNKKKTLVKVTVMEAQVKGTAEKEVKEHEEIFKVLLQIIDGLRSEVISMIKGYEKTEVRNFAEVRNQLEKEIKELDRKDTELEVISQTDDDISILQNVQSMCKHSESESTPIISENEHFISETSRQVNKYLSETICSELVKTSEMVIEVVSSDIINNTDEMFFDEISNKLKKRGVIIQKAQLDNESGNLVLLFCRVGSRIGNNITMALKKVSNNKKIILVVMHQTTNLDHVVADSGQYVGKKNVV</sequence>
<evidence type="ECO:0000256" key="6">
    <source>
        <dbReference type="SAM" id="MobiDB-lite"/>
    </source>
</evidence>